<dbReference type="InterPro" id="IPR002018">
    <property type="entry name" value="CarbesteraseB"/>
</dbReference>
<feature type="chain" id="PRO_5042664820" description="Carboxylic ester hydrolase" evidence="5">
    <location>
        <begin position="22"/>
        <end position="590"/>
    </location>
</feature>
<evidence type="ECO:0000256" key="5">
    <source>
        <dbReference type="RuleBase" id="RU361235"/>
    </source>
</evidence>
<dbReference type="InterPro" id="IPR019826">
    <property type="entry name" value="Carboxylesterase_B_AS"/>
</dbReference>
<accession>A0AAN9TYW1</accession>
<dbReference type="GO" id="GO:0052689">
    <property type="term" value="F:carboxylic ester hydrolase activity"/>
    <property type="evidence" value="ECO:0007669"/>
    <property type="project" value="UniProtKB-KW"/>
</dbReference>
<reference evidence="8 9" key="1">
    <citation type="submission" date="2024-03" db="EMBL/GenBank/DDBJ databases">
        <title>Adaptation during the transition from Ophiocordyceps entomopathogen to insect associate is accompanied by gene loss and intensified selection.</title>
        <authorList>
            <person name="Ward C.M."/>
            <person name="Onetto C.A."/>
            <person name="Borneman A.R."/>
        </authorList>
    </citation>
    <scope>NUCLEOTIDE SEQUENCE [LARGE SCALE GENOMIC DNA]</scope>
    <source>
        <strain evidence="8">AWRI1</strain>
        <tissue evidence="8">Single Adult Female</tissue>
    </source>
</reference>
<dbReference type="EC" id="3.1.1.-" evidence="5"/>
<keyword evidence="3 5" id="KW-0378">Hydrolase</keyword>
<dbReference type="Proteomes" id="UP001367676">
    <property type="component" value="Unassembled WGS sequence"/>
</dbReference>
<evidence type="ECO:0000256" key="1">
    <source>
        <dbReference type="ARBA" id="ARBA00005964"/>
    </source>
</evidence>
<name>A0AAN9TYW1_9HEMI</name>
<evidence type="ECO:0000259" key="7">
    <source>
        <dbReference type="Pfam" id="PF00135"/>
    </source>
</evidence>
<dbReference type="EMBL" id="JBBCAQ010000017">
    <property type="protein sequence ID" value="KAK7597714.1"/>
    <property type="molecule type" value="Genomic_DNA"/>
</dbReference>
<dbReference type="InterPro" id="IPR029058">
    <property type="entry name" value="AB_hydrolase_fold"/>
</dbReference>
<comment type="caution">
    <text evidence="8">The sequence shown here is derived from an EMBL/GenBank/DDBJ whole genome shotgun (WGS) entry which is preliminary data.</text>
</comment>
<evidence type="ECO:0000256" key="3">
    <source>
        <dbReference type="ARBA" id="ARBA00022801"/>
    </source>
</evidence>
<keyword evidence="9" id="KW-1185">Reference proteome</keyword>
<dbReference type="Pfam" id="PF00135">
    <property type="entry name" value="COesterase"/>
    <property type="match status" value="1"/>
</dbReference>
<organism evidence="8 9">
    <name type="scientific">Parthenolecanium corni</name>
    <dbReference type="NCBI Taxonomy" id="536013"/>
    <lineage>
        <taxon>Eukaryota</taxon>
        <taxon>Metazoa</taxon>
        <taxon>Ecdysozoa</taxon>
        <taxon>Arthropoda</taxon>
        <taxon>Hexapoda</taxon>
        <taxon>Insecta</taxon>
        <taxon>Pterygota</taxon>
        <taxon>Neoptera</taxon>
        <taxon>Paraneoptera</taxon>
        <taxon>Hemiptera</taxon>
        <taxon>Sternorrhyncha</taxon>
        <taxon>Coccoidea</taxon>
        <taxon>Coccidae</taxon>
        <taxon>Parthenolecanium</taxon>
    </lineage>
</organism>
<keyword evidence="4" id="KW-0325">Glycoprotein</keyword>
<evidence type="ECO:0000256" key="6">
    <source>
        <dbReference type="SAM" id="MobiDB-lite"/>
    </source>
</evidence>
<comment type="similarity">
    <text evidence="1 5">Belongs to the type-B carboxylesterase/lipase family.</text>
</comment>
<dbReference type="AlphaFoldDB" id="A0AAN9TYW1"/>
<evidence type="ECO:0000256" key="4">
    <source>
        <dbReference type="ARBA" id="ARBA00023180"/>
    </source>
</evidence>
<dbReference type="PROSITE" id="PS00122">
    <property type="entry name" value="CARBOXYLESTERASE_B_1"/>
    <property type="match status" value="1"/>
</dbReference>
<keyword evidence="5" id="KW-0732">Signal</keyword>
<sequence>MSVKNKYLFLCFLLNRFVALSGYVTVCEPVVTDEAPIVKIPDFGTFRGAATISLQRNRTIYQFLGLPYAVPPMGFLRFKAPVPITQLNQDVVYDASRFKSRCPQLVNDEDLMYLKQSLEKSEDCLYLNVFTITKDGENQKPLLPVMVYIHGGGYYQNSAVEHCPNYLLDHDIILVTLQYRLGPLGFLNFETDDVPGNMGLLDTLEALEWVNKYIRYFGGDNQRVTIAGQSSGANSVSLMLVSPLVKPGLFQQAIVQSGNFFGDWSIDEHSKIHAFEFAEKLNCSDTNISDVTDCLRKVSPFHLMHAHNIYMRERIIKTTNIVKEIGICHAVVQTNDLTKAFLVEDPKESMKNGRFLKVPILTGVTKDEGSMLLSEVVDYVLKPALIKLSLNSHNESVYLKNQFFHDFIHFIGVDGDMERLEMLKDFYLPDEACSEFNHTVPGLVDLGGAIIFKTTVLELARSMREHAPTYLYTFNFKGRKTKLGYGKPVKHMYLNGVAHSDELLYLFPDNRDPSLTKAEEKTVIHMSRLWASFVINGRNLIATDDLPFWPPMNTSVGPYLQIGAKVKDSNLQSSDPKSDALSVRPHGLLE</sequence>
<gene>
    <name evidence="8" type="ORF">V9T40_009939</name>
</gene>
<dbReference type="SUPFAM" id="SSF53474">
    <property type="entry name" value="alpha/beta-Hydrolases"/>
    <property type="match status" value="1"/>
</dbReference>
<evidence type="ECO:0000313" key="8">
    <source>
        <dbReference type="EMBL" id="KAK7597714.1"/>
    </source>
</evidence>
<feature type="signal peptide" evidence="5">
    <location>
        <begin position="1"/>
        <end position="21"/>
    </location>
</feature>
<evidence type="ECO:0000256" key="2">
    <source>
        <dbReference type="ARBA" id="ARBA00022487"/>
    </source>
</evidence>
<feature type="domain" description="Carboxylesterase type B" evidence="7">
    <location>
        <begin position="35"/>
        <end position="572"/>
    </location>
</feature>
<evidence type="ECO:0000313" key="9">
    <source>
        <dbReference type="Proteomes" id="UP001367676"/>
    </source>
</evidence>
<proteinExistence type="inferred from homology"/>
<dbReference type="Gene3D" id="3.40.50.1820">
    <property type="entry name" value="alpha/beta hydrolase"/>
    <property type="match status" value="1"/>
</dbReference>
<keyword evidence="2" id="KW-0719">Serine esterase</keyword>
<dbReference type="PANTHER" id="PTHR43142">
    <property type="entry name" value="CARBOXYLIC ESTER HYDROLASE"/>
    <property type="match status" value="1"/>
</dbReference>
<dbReference type="PANTHER" id="PTHR43142:SF12">
    <property type="entry name" value="CARBOXYLESTERASE TYPE B DOMAIN-CONTAINING PROTEIN-RELATED"/>
    <property type="match status" value="1"/>
</dbReference>
<protein>
    <recommendedName>
        <fullName evidence="5">Carboxylic ester hydrolase</fullName>
        <ecNumber evidence="5">3.1.1.-</ecNumber>
    </recommendedName>
</protein>
<feature type="region of interest" description="Disordered" evidence="6">
    <location>
        <begin position="569"/>
        <end position="590"/>
    </location>
</feature>